<dbReference type="Gene3D" id="3.40.50.300">
    <property type="entry name" value="P-loop containing nucleotide triphosphate hydrolases"/>
    <property type="match status" value="1"/>
</dbReference>
<evidence type="ECO:0000256" key="4">
    <source>
        <dbReference type="ARBA" id="ARBA00022840"/>
    </source>
</evidence>
<dbReference type="EMBL" id="CP031310">
    <property type="protein sequence ID" value="QCC51211.1"/>
    <property type="molecule type" value="Genomic_DNA"/>
</dbReference>
<keyword evidence="3" id="KW-0547">Nucleotide-binding</keyword>
<evidence type="ECO:0000313" key="8">
    <source>
        <dbReference type="Proteomes" id="UP000296706"/>
    </source>
</evidence>
<dbReference type="PANTHER" id="PTHR43335">
    <property type="entry name" value="ABC TRANSPORTER, ATP-BINDING PROTEIN"/>
    <property type="match status" value="1"/>
</dbReference>
<feature type="compositionally biased region" description="Acidic residues" evidence="5">
    <location>
        <begin position="310"/>
        <end position="324"/>
    </location>
</feature>
<dbReference type="KEGG" id="hsn:DV733_08125"/>
<dbReference type="Proteomes" id="UP000296706">
    <property type="component" value="Chromosome"/>
</dbReference>
<evidence type="ECO:0000256" key="3">
    <source>
        <dbReference type="ARBA" id="ARBA00022741"/>
    </source>
</evidence>
<dbReference type="GeneID" id="39847825"/>
<dbReference type="PANTHER" id="PTHR43335:SF4">
    <property type="entry name" value="ABC TRANSPORTER, ATP-BINDING PROTEIN"/>
    <property type="match status" value="1"/>
</dbReference>
<protein>
    <submittedName>
        <fullName evidence="7">ABC transporter ATP-binding protein</fullName>
    </submittedName>
</protein>
<dbReference type="SMART" id="SM00382">
    <property type="entry name" value="AAA"/>
    <property type="match status" value="1"/>
</dbReference>
<dbReference type="SUPFAM" id="SSF52540">
    <property type="entry name" value="P-loop containing nucleoside triphosphate hydrolases"/>
    <property type="match status" value="1"/>
</dbReference>
<evidence type="ECO:0000256" key="5">
    <source>
        <dbReference type="SAM" id="MobiDB-lite"/>
    </source>
</evidence>
<dbReference type="InterPro" id="IPR027417">
    <property type="entry name" value="P-loop_NTPase"/>
</dbReference>
<dbReference type="OrthoDB" id="87732at2157"/>
<sequence length="324" mass="34137">MVAIQTDGLTKRFGSGEAGVLALNDLDLTVEEGEVFGFLGPNGAGKSTTINILLNFIDPTAGSAEVLGHDVQTESKQVRQRTGVLPEGAEVFERLTPREHIAWVEDAKGIDADTDAILDTVGIADAADRKAGGFSKGMQQRLGLGMALAGDPDLLILDEPSSGLDPTGMKEMRQLIREQAASGTTVFFSSHILSEVEAVCDRVAILSGGELAIQDTIENLRDQNEGVCTIDVEVDSVPDSLGLDGVAGVQDVGVADDELIVTCESPSVKVDVVRAIDERTTVTDIVSEDTSLETLFERYTGESVEAAGEQTDDSTEAAEAEVVA</sequence>
<dbReference type="PROSITE" id="PS00211">
    <property type="entry name" value="ABC_TRANSPORTER_1"/>
    <property type="match status" value="1"/>
</dbReference>
<dbReference type="STRING" id="1457250.GCA_000755225_01279"/>
<dbReference type="GO" id="GO:0016887">
    <property type="term" value="F:ATP hydrolysis activity"/>
    <property type="evidence" value="ECO:0007669"/>
    <property type="project" value="InterPro"/>
</dbReference>
<dbReference type="CDD" id="cd03230">
    <property type="entry name" value="ABC_DR_subfamily_A"/>
    <property type="match status" value="1"/>
</dbReference>
<dbReference type="AlphaFoldDB" id="A0A4D6HCF2"/>
<dbReference type="PROSITE" id="PS50893">
    <property type="entry name" value="ABC_TRANSPORTER_2"/>
    <property type="match status" value="1"/>
</dbReference>
<proteinExistence type="inferred from homology"/>
<dbReference type="InterPro" id="IPR017871">
    <property type="entry name" value="ABC_transporter-like_CS"/>
</dbReference>
<keyword evidence="4 7" id="KW-0067">ATP-binding</keyword>
<name>A0A4D6HCF2_9EURY</name>
<organism evidence="7 8">
    <name type="scientific">Halapricum salinum</name>
    <dbReference type="NCBI Taxonomy" id="1457250"/>
    <lineage>
        <taxon>Archaea</taxon>
        <taxon>Methanobacteriati</taxon>
        <taxon>Methanobacteriota</taxon>
        <taxon>Stenosarchaea group</taxon>
        <taxon>Halobacteria</taxon>
        <taxon>Halobacteriales</taxon>
        <taxon>Haloarculaceae</taxon>
        <taxon>Halapricum</taxon>
    </lineage>
</organism>
<keyword evidence="2" id="KW-0813">Transport</keyword>
<accession>A0A4D6HCF2</accession>
<dbReference type="InterPro" id="IPR003593">
    <property type="entry name" value="AAA+_ATPase"/>
</dbReference>
<comment type="similarity">
    <text evidence="1">Belongs to the ABC transporter superfamily.</text>
</comment>
<dbReference type="RefSeq" id="WP_049995178.1">
    <property type="nucleotide sequence ID" value="NZ_CP031310.1"/>
</dbReference>
<evidence type="ECO:0000313" key="7">
    <source>
        <dbReference type="EMBL" id="QCC51211.1"/>
    </source>
</evidence>
<dbReference type="GO" id="GO:0005524">
    <property type="term" value="F:ATP binding"/>
    <property type="evidence" value="ECO:0007669"/>
    <property type="project" value="UniProtKB-KW"/>
</dbReference>
<dbReference type="InterPro" id="IPR003439">
    <property type="entry name" value="ABC_transporter-like_ATP-bd"/>
</dbReference>
<keyword evidence="8" id="KW-1185">Reference proteome</keyword>
<evidence type="ECO:0000259" key="6">
    <source>
        <dbReference type="PROSITE" id="PS50893"/>
    </source>
</evidence>
<reference evidence="7 8" key="1">
    <citation type="journal article" date="2019" name="Nat. Commun.">
        <title>A new type of DNA phosphorothioation-based antiviral system in archaea.</title>
        <authorList>
            <person name="Xiong L."/>
            <person name="Liu S."/>
            <person name="Chen S."/>
            <person name="Xiao Y."/>
            <person name="Zhu B."/>
            <person name="Gao Y."/>
            <person name="Zhang Y."/>
            <person name="Chen B."/>
            <person name="Luo J."/>
            <person name="Deng Z."/>
            <person name="Chen X."/>
            <person name="Wang L."/>
            <person name="Chen S."/>
        </authorList>
    </citation>
    <scope>NUCLEOTIDE SEQUENCE [LARGE SCALE GENOMIC DNA]</scope>
    <source>
        <strain evidence="7 8">CBA1105</strain>
    </source>
</reference>
<dbReference type="Pfam" id="PF00005">
    <property type="entry name" value="ABC_tran"/>
    <property type="match status" value="1"/>
</dbReference>
<gene>
    <name evidence="7" type="ORF">DV733_08125</name>
</gene>
<evidence type="ECO:0000256" key="1">
    <source>
        <dbReference type="ARBA" id="ARBA00005417"/>
    </source>
</evidence>
<feature type="region of interest" description="Disordered" evidence="5">
    <location>
        <begin position="303"/>
        <end position="324"/>
    </location>
</feature>
<feature type="domain" description="ABC transporter" evidence="6">
    <location>
        <begin position="4"/>
        <end position="233"/>
    </location>
</feature>
<evidence type="ECO:0000256" key="2">
    <source>
        <dbReference type="ARBA" id="ARBA00022448"/>
    </source>
</evidence>